<gene>
    <name evidence="19" type="ORF">SAMN05444340_11857</name>
</gene>
<evidence type="ECO:0000256" key="10">
    <source>
        <dbReference type="ARBA" id="ARBA00023004"/>
    </source>
</evidence>
<name>A0A1H3MT23_9RHOB</name>
<dbReference type="InterPro" id="IPR058240">
    <property type="entry name" value="rSAM_sf"/>
</dbReference>
<comment type="function">
    <text evidence="13">Involved in the heme biosynthesis. Catalyzes the anaerobic oxidative decarboxylation of propionate groups of rings A and B of coproporphyrinogen III to yield the vinyl groups in protoporphyrinogen IX.</text>
</comment>
<dbReference type="EMBL" id="FNPF01000018">
    <property type="protein sequence ID" value="SDY79654.1"/>
    <property type="molecule type" value="Genomic_DNA"/>
</dbReference>
<evidence type="ECO:0000256" key="1">
    <source>
        <dbReference type="ARBA" id="ARBA00004496"/>
    </source>
</evidence>
<dbReference type="SUPFAM" id="SSF102114">
    <property type="entry name" value="Radical SAM enzymes"/>
    <property type="match status" value="1"/>
</dbReference>
<evidence type="ECO:0000256" key="16">
    <source>
        <dbReference type="PIRSR" id="PIRSR000167-1"/>
    </source>
</evidence>
<dbReference type="SMART" id="SM00729">
    <property type="entry name" value="Elp3"/>
    <property type="match status" value="1"/>
</dbReference>
<keyword evidence="20" id="KW-1185">Reference proteome</keyword>
<dbReference type="GO" id="GO:0004109">
    <property type="term" value="F:coproporphyrinogen oxidase activity"/>
    <property type="evidence" value="ECO:0007669"/>
    <property type="project" value="InterPro"/>
</dbReference>
<evidence type="ECO:0000313" key="19">
    <source>
        <dbReference type="EMBL" id="SDY79654.1"/>
    </source>
</evidence>
<evidence type="ECO:0000256" key="3">
    <source>
        <dbReference type="ARBA" id="ARBA00005493"/>
    </source>
</evidence>
<dbReference type="PIRSF" id="PIRSF000167">
    <property type="entry name" value="HemN"/>
    <property type="match status" value="1"/>
</dbReference>
<comment type="subunit">
    <text evidence="4">Monomer.</text>
</comment>
<dbReference type="CDD" id="cd01335">
    <property type="entry name" value="Radical_SAM"/>
    <property type="match status" value="1"/>
</dbReference>
<dbReference type="InterPro" id="IPR023404">
    <property type="entry name" value="rSAM_horseshoe"/>
</dbReference>
<feature type="binding site" evidence="17">
    <location>
        <position position="76"/>
    </location>
    <ligand>
        <name>[4Fe-4S] cluster</name>
        <dbReference type="ChEBI" id="CHEBI:49883"/>
        <note>4Fe-4S-S-AdoMet</note>
    </ligand>
</feature>
<dbReference type="SFLD" id="SFLDS00029">
    <property type="entry name" value="Radical_SAM"/>
    <property type="match status" value="1"/>
</dbReference>
<feature type="binding site" evidence="16">
    <location>
        <begin position="75"/>
        <end position="77"/>
    </location>
    <ligand>
        <name>S-adenosyl-L-methionine</name>
        <dbReference type="ChEBI" id="CHEBI:59789"/>
        <label>2</label>
    </ligand>
</feature>
<accession>A0A1H3MT23</accession>
<reference evidence="19 20" key="1">
    <citation type="submission" date="2016-10" db="EMBL/GenBank/DDBJ databases">
        <authorList>
            <person name="de Groot N.N."/>
        </authorList>
    </citation>
    <scope>NUCLEOTIDE SEQUENCE [LARGE SCALE GENOMIC DNA]</scope>
    <source>
        <strain evidence="19 20">DSM 26880</strain>
    </source>
</reference>
<dbReference type="PANTHER" id="PTHR13932:SF6">
    <property type="entry name" value="OXYGEN-INDEPENDENT COPROPORPHYRINOGEN III OXIDASE"/>
    <property type="match status" value="1"/>
</dbReference>
<evidence type="ECO:0000256" key="15">
    <source>
        <dbReference type="PIRNR" id="PIRNR000167"/>
    </source>
</evidence>
<organism evidence="19 20">
    <name type="scientific">Citreimonas salinaria</name>
    <dbReference type="NCBI Taxonomy" id="321339"/>
    <lineage>
        <taxon>Bacteria</taxon>
        <taxon>Pseudomonadati</taxon>
        <taxon>Pseudomonadota</taxon>
        <taxon>Alphaproteobacteria</taxon>
        <taxon>Rhodobacterales</taxon>
        <taxon>Roseobacteraceae</taxon>
        <taxon>Citreimonas</taxon>
    </lineage>
</organism>
<dbReference type="GO" id="GO:0006782">
    <property type="term" value="P:protoporphyrinogen IX biosynthetic process"/>
    <property type="evidence" value="ECO:0007669"/>
    <property type="project" value="UniProtKB-UniPathway"/>
</dbReference>
<feature type="binding site" evidence="16">
    <location>
        <position position="120"/>
    </location>
    <ligand>
        <name>S-adenosyl-L-methionine</name>
        <dbReference type="ChEBI" id="CHEBI:59789"/>
        <label>1</label>
    </ligand>
</feature>
<evidence type="ECO:0000313" key="20">
    <source>
        <dbReference type="Proteomes" id="UP000199286"/>
    </source>
</evidence>
<dbReference type="STRING" id="321339.SAMN05444340_11857"/>
<evidence type="ECO:0000256" key="13">
    <source>
        <dbReference type="ARBA" id="ARBA00024295"/>
    </source>
</evidence>
<evidence type="ECO:0000256" key="6">
    <source>
        <dbReference type="ARBA" id="ARBA00022490"/>
    </source>
</evidence>
<comment type="pathway">
    <text evidence="2 15">Porphyrin-containing compound metabolism; protoporphyrin-IX biosynthesis; protoporphyrinogen-IX from coproporphyrinogen-III (AdoMet route): step 1/1.</text>
</comment>
<dbReference type="UniPathway" id="UPA00251">
    <property type="reaction ID" value="UER00323"/>
</dbReference>
<feature type="binding site" evidence="16">
    <location>
        <position position="191"/>
    </location>
    <ligand>
        <name>S-adenosyl-L-methionine</name>
        <dbReference type="ChEBI" id="CHEBI:59789"/>
        <label>2</label>
    </ligand>
</feature>
<comment type="subcellular location">
    <subcellularLocation>
        <location evidence="1 15">Cytoplasm</location>
    </subcellularLocation>
</comment>
<feature type="binding site" evidence="16">
    <location>
        <position position="63"/>
    </location>
    <ligand>
        <name>S-adenosyl-L-methionine</name>
        <dbReference type="ChEBI" id="CHEBI:59789"/>
        <label>1</label>
    </ligand>
</feature>
<keyword evidence="9 15" id="KW-0560">Oxidoreductase</keyword>
<feature type="binding site" evidence="16">
    <location>
        <begin position="121"/>
        <end position="122"/>
    </location>
    <ligand>
        <name>S-adenosyl-L-methionine</name>
        <dbReference type="ChEBI" id="CHEBI:59789"/>
        <label>2</label>
    </ligand>
</feature>
<proteinExistence type="inferred from homology"/>
<dbReference type="GO" id="GO:0051539">
    <property type="term" value="F:4 iron, 4 sulfur cluster binding"/>
    <property type="evidence" value="ECO:0007669"/>
    <property type="project" value="UniProtKB-KW"/>
</dbReference>
<feature type="domain" description="Radical SAM core" evidence="18">
    <location>
        <begin position="54"/>
        <end position="286"/>
    </location>
</feature>
<feature type="binding site" evidence="16">
    <location>
        <position position="179"/>
    </location>
    <ligand>
        <name>S-adenosyl-L-methionine</name>
        <dbReference type="ChEBI" id="CHEBI:59789"/>
        <label>2</label>
    </ligand>
</feature>
<dbReference type="InterPro" id="IPR004558">
    <property type="entry name" value="Coprogen_oxidase_HemN"/>
</dbReference>
<sequence>MHDVGLRDFRGMNHDPLRQALLTARVPRYTSYPPADRFTDAVGATEKTAWLGAVAPGSAVSLYVHVPFCRRLCWFCACRTQGTRSDAPLDRYLEHLAQEIALTRRVMPESVLVSGVNLGGGTPTLLSPDRIDRLGGLIAGAFDIGGAEISAEIDPTDCDEARIDALVALGLSRASVGVQDFDPQVQAAIGRTQSVAATRDTVHALRRRGIGSVNIDLLYGLPHQDPARLGRTIESVLALSPNRIALYGYAHVPWIARRQRLIPEDALPSPEARLALAELGRARLIDAGYVAVGIDHFARPHDALAQAARSGVLRRAFQGYTLDGAETLVGFGPSAISRFVQGYVQNPASTEAWQRSVGAGGIAAARGVVLTDRDRVLATVVERLMCDGAVDLAQLGAAPGSDLVAAAGAALERYPGAGTFDGAVLRLSDRRAARLVAHAIETAVTGASTPVSRYSLAS</sequence>
<dbReference type="SFLD" id="SFLDG01065">
    <property type="entry name" value="anaerobic_coproporphyrinogen-I"/>
    <property type="match status" value="1"/>
</dbReference>
<feature type="binding site" evidence="17">
    <location>
        <position position="73"/>
    </location>
    <ligand>
        <name>[4Fe-4S] cluster</name>
        <dbReference type="ChEBI" id="CHEBI:49883"/>
        <note>4Fe-4S-S-AdoMet</note>
    </ligand>
</feature>
<feature type="binding site" evidence="16">
    <location>
        <position position="216"/>
    </location>
    <ligand>
        <name>S-adenosyl-L-methionine</name>
        <dbReference type="ChEBI" id="CHEBI:59789"/>
        <label>2</label>
    </ligand>
</feature>
<comment type="catalytic activity">
    <reaction evidence="14 15">
        <text>coproporphyrinogen III + 2 S-adenosyl-L-methionine = protoporphyrinogen IX + 2 5'-deoxyadenosine + 2 L-methionine + 2 CO2</text>
        <dbReference type="Rhea" id="RHEA:15425"/>
        <dbReference type="ChEBI" id="CHEBI:16526"/>
        <dbReference type="ChEBI" id="CHEBI:17319"/>
        <dbReference type="ChEBI" id="CHEBI:57307"/>
        <dbReference type="ChEBI" id="CHEBI:57309"/>
        <dbReference type="ChEBI" id="CHEBI:57844"/>
        <dbReference type="ChEBI" id="CHEBI:59789"/>
        <dbReference type="EC" id="1.3.98.3"/>
    </reaction>
</comment>
<dbReference type="Pfam" id="PF04055">
    <property type="entry name" value="Radical_SAM"/>
    <property type="match status" value="1"/>
</dbReference>
<evidence type="ECO:0000256" key="12">
    <source>
        <dbReference type="ARBA" id="ARBA00023244"/>
    </source>
</evidence>
<evidence type="ECO:0000256" key="14">
    <source>
        <dbReference type="ARBA" id="ARBA00048321"/>
    </source>
</evidence>
<dbReference type="PROSITE" id="PS51918">
    <property type="entry name" value="RADICAL_SAM"/>
    <property type="match status" value="1"/>
</dbReference>
<dbReference type="GO" id="GO:0005737">
    <property type="term" value="C:cytoplasm"/>
    <property type="evidence" value="ECO:0007669"/>
    <property type="project" value="UniProtKB-SubCell"/>
</dbReference>
<dbReference type="EC" id="1.3.98.3" evidence="15"/>
<keyword evidence="11 15" id="KW-0411">Iron-sulfur</keyword>
<feature type="binding site" evidence="16">
    <location>
        <position position="250"/>
    </location>
    <ligand>
        <name>S-adenosyl-L-methionine</name>
        <dbReference type="ChEBI" id="CHEBI:59789"/>
        <label>2</label>
    </ligand>
</feature>
<evidence type="ECO:0000256" key="17">
    <source>
        <dbReference type="PIRSR" id="PIRSR000167-2"/>
    </source>
</evidence>
<evidence type="ECO:0000256" key="2">
    <source>
        <dbReference type="ARBA" id="ARBA00004785"/>
    </source>
</evidence>
<dbReference type="InterPro" id="IPR007197">
    <property type="entry name" value="rSAM"/>
</dbReference>
<feature type="binding site" evidence="16">
    <location>
        <position position="152"/>
    </location>
    <ligand>
        <name>S-adenosyl-L-methionine</name>
        <dbReference type="ChEBI" id="CHEBI:59789"/>
        <label>1</label>
    </ligand>
</feature>
<evidence type="ECO:0000256" key="11">
    <source>
        <dbReference type="ARBA" id="ARBA00023014"/>
    </source>
</evidence>
<keyword evidence="10 15" id="KW-0408">Iron</keyword>
<evidence type="ECO:0000256" key="7">
    <source>
        <dbReference type="ARBA" id="ARBA00022691"/>
    </source>
</evidence>
<keyword evidence="12 15" id="KW-0627">Porphyrin biosynthesis</keyword>
<feature type="binding site" evidence="17">
    <location>
        <position position="69"/>
    </location>
    <ligand>
        <name>[4Fe-4S] cluster</name>
        <dbReference type="ChEBI" id="CHEBI:49883"/>
        <note>4Fe-4S-S-AdoMet</note>
    </ligand>
</feature>
<dbReference type="InterPro" id="IPR006638">
    <property type="entry name" value="Elp3/MiaA/NifB-like_rSAM"/>
</dbReference>
<dbReference type="InterPro" id="IPR034505">
    <property type="entry name" value="Coproporphyrinogen-III_oxidase"/>
</dbReference>
<keyword evidence="6 15" id="KW-0963">Cytoplasm</keyword>
<dbReference type="NCBIfam" id="TIGR00538">
    <property type="entry name" value="hemN"/>
    <property type="match status" value="1"/>
</dbReference>
<dbReference type="AlphaFoldDB" id="A0A1H3MT23"/>
<keyword evidence="7 15" id="KW-0949">S-adenosyl-L-methionine</keyword>
<evidence type="ECO:0000256" key="5">
    <source>
        <dbReference type="ARBA" id="ARBA00022485"/>
    </source>
</evidence>
<keyword evidence="5 15" id="KW-0004">4Fe-4S</keyword>
<comment type="cofactor">
    <cofactor evidence="15 17">
        <name>[4Fe-4S] cluster</name>
        <dbReference type="ChEBI" id="CHEBI:49883"/>
    </cofactor>
    <text evidence="15 17">Binds 1 [4Fe-4S] cluster. The cluster is coordinated with 3 cysteines and an exchangeable S-adenosyl-L-methionine.</text>
</comment>
<evidence type="ECO:0000256" key="4">
    <source>
        <dbReference type="ARBA" id="ARBA00011245"/>
    </source>
</evidence>
<evidence type="ECO:0000256" key="8">
    <source>
        <dbReference type="ARBA" id="ARBA00022723"/>
    </source>
</evidence>
<keyword evidence="8 15" id="KW-0479">Metal-binding</keyword>
<dbReference type="GO" id="GO:0051989">
    <property type="term" value="F:coproporphyrinogen dehydrogenase activity"/>
    <property type="evidence" value="ECO:0007669"/>
    <property type="project" value="UniProtKB-EC"/>
</dbReference>
<dbReference type="PANTHER" id="PTHR13932">
    <property type="entry name" value="COPROPORPHYRINIGEN III OXIDASE"/>
    <property type="match status" value="1"/>
</dbReference>
<feature type="binding site" evidence="16">
    <location>
        <position position="336"/>
    </location>
    <ligand>
        <name>S-adenosyl-L-methionine</name>
        <dbReference type="ChEBI" id="CHEBI:59789"/>
        <label>1</label>
    </ligand>
</feature>
<comment type="similarity">
    <text evidence="3 15">Belongs to the anaerobic coproporphyrinogen-III oxidase family.</text>
</comment>
<evidence type="ECO:0000259" key="18">
    <source>
        <dbReference type="PROSITE" id="PS51918"/>
    </source>
</evidence>
<dbReference type="Proteomes" id="UP000199286">
    <property type="component" value="Unassembled WGS sequence"/>
</dbReference>
<dbReference type="Gene3D" id="3.80.30.20">
    <property type="entry name" value="tm_1862 like domain"/>
    <property type="match status" value="1"/>
</dbReference>
<protein>
    <recommendedName>
        <fullName evidence="15">Coproporphyrinogen-III oxidase</fullName>
        <ecNumber evidence="15">1.3.98.3</ecNumber>
    </recommendedName>
</protein>
<dbReference type="GO" id="GO:0046872">
    <property type="term" value="F:metal ion binding"/>
    <property type="evidence" value="ECO:0007669"/>
    <property type="project" value="UniProtKB-KW"/>
</dbReference>
<evidence type="ECO:0000256" key="9">
    <source>
        <dbReference type="ARBA" id="ARBA00023002"/>
    </source>
</evidence>